<evidence type="ECO:0000256" key="19">
    <source>
        <dbReference type="SAM" id="Phobius"/>
    </source>
</evidence>
<keyword evidence="18" id="KW-0479">Metal-binding</keyword>
<evidence type="ECO:0000256" key="17">
    <source>
        <dbReference type="PIRSR" id="PIRSR600829-3"/>
    </source>
</evidence>
<evidence type="ECO:0008006" key="22">
    <source>
        <dbReference type="Google" id="ProtNLM"/>
    </source>
</evidence>
<feature type="binding site" evidence="17">
    <location>
        <position position="27"/>
    </location>
    <ligand>
        <name>ATP</name>
        <dbReference type="ChEBI" id="CHEBI:30616"/>
    </ligand>
</feature>
<dbReference type="GO" id="GO:0005524">
    <property type="term" value="F:ATP binding"/>
    <property type="evidence" value="ECO:0007669"/>
    <property type="project" value="UniProtKB-KW"/>
</dbReference>
<reference evidence="20 21" key="1">
    <citation type="journal article" date="2016" name="Nat. Commun.">
        <title>Thousands of microbial genomes shed light on interconnected biogeochemical processes in an aquifer system.</title>
        <authorList>
            <person name="Anantharaman K."/>
            <person name="Brown C.T."/>
            <person name="Hug L.A."/>
            <person name="Sharon I."/>
            <person name="Castelle C.J."/>
            <person name="Probst A.J."/>
            <person name="Thomas B.C."/>
            <person name="Singh A."/>
            <person name="Wilkins M.J."/>
            <person name="Karaoz U."/>
            <person name="Brodie E.L."/>
            <person name="Williams K.H."/>
            <person name="Hubbard S.S."/>
            <person name="Banfield J.F."/>
        </authorList>
    </citation>
    <scope>NUCLEOTIDE SEQUENCE [LARGE SCALE GENOMIC DNA]</scope>
</reference>
<keyword evidence="3" id="KW-1003">Cell membrane</keyword>
<comment type="subcellular location">
    <subcellularLocation>
        <location evidence="1">Cell membrane</location>
        <topology evidence="1">Multi-pass membrane protein</topology>
    </subcellularLocation>
</comment>
<feature type="active site" description="Proton acceptor" evidence="15">
    <location>
        <position position="68"/>
    </location>
</feature>
<dbReference type="Gene3D" id="1.10.287.3610">
    <property type="match status" value="1"/>
</dbReference>
<evidence type="ECO:0000256" key="9">
    <source>
        <dbReference type="ARBA" id="ARBA00022840"/>
    </source>
</evidence>
<evidence type="ECO:0000313" key="20">
    <source>
        <dbReference type="EMBL" id="OGH84345.1"/>
    </source>
</evidence>
<comment type="caution">
    <text evidence="20">The sequence shown here is derived from an EMBL/GenBank/DDBJ whole genome shotgun (WGS) entry which is preliminary data.</text>
</comment>
<protein>
    <recommendedName>
        <fullName evidence="22">Diacylglycerol kinase</fullName>
    </recommendedName>
</protein>
<dbReference type="GO" id="GO:0005886">
    <property type="term" value="C:plasma membrane"/>
    <property type="evidence" value="ECO:0007669"/>
    <property type="project" value="UniProtKB-SubCell"/>
</dbReference>
<comment type="similarity">
    <text evidence="2">Belongs to the bacterial diacylglycerol kinase family.</text>
</comment>
<evidence type="ECO:0000256" key="12">
    <source>
        <dbReference type="ARBA" id="ARBA00023136"/>
    </source>
</evidence>
<keyword evidence="6 19" id="KW-0812">Transmembrane</keyword>
<evidence type="ECO:0000256" key="1">
    <source>
        <dbReference type="ARBA" id="ARBA00004651"/>
    </source>
</evidence>
<dbReference type="GO" id="GO:0008654">
    <property type="term" value="P:phospholipid biosynthetic process"/>
    <property type="evidence" value="ECO:0007669"/>
    <property type="project" value="UniProtKB-KW"/>
</dbReference>
<dbReference type="PANTHER" id="PTHR34299:SF1">
    <property type="entry name" value="DIACYLGLYCEROL KINASE"/>
    <property type="match status" value="1"/>
</dbReference>
<keyword evidence="12 19" id="KW-0472">Membrane</keyword>
<evidence type="ECO:0000256" key="2">
    <source>
        <dbReference type="ARBA" id="ARBA00005967"/>
    </source>
</evidence>
<feature type="transmembrane region" description="Helical" evidence="19">
    <location>
        <begin position="95"/>
        <end position="120"/>
    </location>
</feature>
<keyword evidence="18" id="KW-0460">Magnesium</keyword>
<keyword evidence="9 17" id="KW-0067">ATP-binding</keyword>
<dbReference type="CDD" id="cd14263">
    <property type="entry name" value="DAGK_IM_like"/>
    <property type="match status" value="1"/>
</dbReference>
<evidence type="ECO:0000256" key="10">
    <source>
        <dbReference type="ARBA" id="ARBA00022989"/>
    </source>
</evidence>
<dbReference type="Proteomes" id="UP000177803">
    <property type="component" value="Unassembled WGS sequence"/>
</dbReference>
<keyword evidence="14" id="KW-1208">Phospholipid metabolism</keyword>
<proteinExistence type="inferred from homology"/>
<dbReference type="PANTHER" id="PTHR34299">
    <property type="entry name" value="DIACYLGLYCEROL KINASE"/>
    <property type="match status" value="1"/>
</dbReference>
<accession>A0A1F6NKI1</accession>
<keyword evidence="7 17" id="KW-0547">Nucleotide-binding</keyword>
<evidence type="ECO:0000256" key="14">
    <source>
        <dbReference type="ARBA" id="ARBA00023264"/>
    </source>
</evidence>
<feature type="transmembrane region" description="Helical" evidence="19">
    <location>
        <begin position="54"/>
        <end position="74"/>
    </location>
</feature>
<name>A0A1F6NKI1_9BACT</name>
<dbReference type="InterPro" id="IPR000829">
    <property type="entry name" value="DAGK"/>
</dbReference>
<keyword evidence="13" id="KW-0594">Phospholipid biosynthesis</keyword>
<organism evidence="20 21">
    <name type="scientific">Candidatus Magasanikbacteria bacterium RIFOXYA2_FULL_44_8</name>
    <dbReference type="NCBI Taxonomy" id="1798696"/>
    <lineage>
        <taxon>Bacteria</taxon>
        <taxon>Candidatus Magasanikiibacteriota</taxon>
    </lineage>
</organism>
<feature type="binding site" evidence="16">
    <location>
        <position position="8"/>
    </location>
    <ligand>
        <name>substrate</name>
    </ligand>
</feature>
<keyword evidence="8" id="KW-0418">Kinase</keyword>
<feature type="transmembrane region" description="Helical" evidence="19">
    <location>
        <begin position="30"/>
        <end position="48"/>
    </location>
</feature>
<evidence type="ECO:0000256" key="11">
    <source>
        <dbReference type="ARBA" id="ARBA00023098"/>
    </source>
</evidence>
<evidence type="ECO:0000256" key="8">
    <source>
        <dbReference type="ARBA" id="ARBA00022777"/>
    </source>
</evidence>
<keyword evidence="10 19" id="KW-1133">Transmembrane helix</keyword>
<dbReference type="Pfam" id="PF01219">
    <property type="entry name" value="DAGK_prokar"/>
    <property type="match status" value="1"/>
</dbReference>
<evidence type="ECO:0000256" key="16">
    <source>
        <dbReference type="PIRSR" id="PIRSR600829-2"/>
    </source>
</evidence>
<evidence type="ECO:0000313" key="21">
    <source>
        <dbReference type="Proteomes" id="UP000177803"/>
    </source>
</evidence>
<dbReference type="AlphaFoldDB" id="A0A1F6NKI1"/>
<sequence>MSFVSIGRLGGSMKDAGKGLVFAFKTEQNFRIQILVAGVALIFAVIFSLKTWEIILIILLIMMVLMMELLNTAIEKFADLLVPRLHHYIHNVKNIMAAAVLLTSLGAAIIGAMIFLPHFINWWK</sequence>
<evidence type="ECO:0000256" key="18">
    <source>
        <dbReference type="PIRSR" id="PIRSR600829-4"/>
    </source>
</evidence>
<evidence type="ECO:0000256" key="6">
    <source>
        <dbReference type="ARBA" id="ARBA00022692"/>
    </source>
</evidence>
<evidence type="ECO:0000256" key="3">
    <source>
        <dbReference type="ARBA" id="ARBA00022475"/>
    </source>
</evidence>
<feature type="binding site" evidence="17">
    <location>
        <position position="75"/>
    </location>
    <ligand>
        <name>ATP</name>
        <dbReference type="ChEBI" id="CHEBI:30616"/>
    </ligand>
</feature>
<feature type="binding site" evidence="18">
    <location>
        <position position="27"/>
    </location>
    <ligand>
        <name>a divalent metal cation</name>
        <dbReference type="ChEBI" id="CHEBI:60240"/>
    </ligand>
</feature>
<keyword evidence="4" id="KW-0444">Lipid biosynthesis</keyword>
<keyword evidence="5" id="KW-0808">Transferase</keyword>
<dbReference type="GO" id="GO:0016301">
    <property type="term" value="F:kinase activity"/>
    <property type="evidence" value="ECO:0007669"/>
    <property type="project" value="UniProtKB-KW"/>
</dbReference>
<evidence type="ECO:0000256" key="7">
    <source>
        <dbReference type="ARBA" id="ARBA00022741"/>
    </source>
</evidence>
<keyword evidence="11" id="KW-0443">Lipid metabolism</keyword>
<evidence type="ECO:0000256" key="4">
    <source>
        <dbReference type="ARBA" id="ARBA00022516"/>
    </source>
</evidence>
<dbReference type="InterPro" id="IPR036945">
    <property type="entry name" value="DAGK_sf"/>
</dbReference>
<feature type="binding site" evidence="16">
    <location>
        <position position="68"/>
    </location>
    <ligand>
        <name>substrate</name>
    </ligand>
</feature>
<evidence type="ECO:0000256" key="15">
    <source>
        <dbReference type="PIRSR" id="PIRSR600829-1"/>
    </source>
</evidence>
<evidence type="ECO:0000256" key="13">
    <source>
        <dbReference type="ARBA" id="ARBA00023209"/>
    </source>
</evidence>
<gene>
    <name evidence="20" type="ORF">A2261_02865</name>
</gene>
<feature type="binding site" evidence="17">
    <location>
        <position position="8"/>
    </location>
    <ligand>
        <name>ATP</name>
        <dbReference type="ChEBI" id="CHEBI:30616"/>
    </ligand>
</feature>
<dbReference type="GO" id="GO:0046872">
    <property type="term" value="F:metal ion binding"/>
    <property type="evidence" value="ECO:0007669"/>
    <property type="project" value="UniProtKB-KW"/>
</dbReference>
<feature type="binding site" evidence="18">
    <location>
        <position position="75"/>
    </location>
    <ligand>
        <name>a divalent metal cation</name>
        <dbReference type="ChEBI" id="CHEBI:60240"/>
    </ligand>
</feature>
<evidence type="ECO:0000256" key="5">
    <source>
        <dbReference type="ARBA" id="ARBA00022679"/>
    </source>
</evidence>
<dbReference type="EMBL" id="MFQR01000027">
    <property type="protein sequence ID" value="OGH84345.1"/>
    <property type="molecule type" value="Genomic_DNA"/>
</dbReference>
<comment type="cofactor">
    <cofactor evidence="18">
        <name>Mg(2+)</name>
        <dbReference type="ChEBI" id="CHEBI:18420"/>
    </cofactor>
    <text evidence="18">Mn(2+), Zn(2+), Cd(2+) and Co(2+) support activity to lesser extents.</text>
</comment>